<name>A0ABQ7H3U8_DUNSA</name>
<dbReference type="InterPro" id="IPR036188">
    <property type="entry name" value="FAD/NAD-bd_sf"/>
</dbReference>
<protein>
    <recommendedName>
        <fullName evidence="5">FAD-binding domain-containing protein</fullName>
    </recommendedName>
</protein>
<dbReference type="Proteomes" id="UP000815325">
    <property type="component" value="Unassembled WGS sequence"/>
</dbReference>
<evidence type="ECO:0000256" key="2">
    <source>
        <dbReference type="ARBA" id="ARBA00022630"/>
    </source>
</evidence>
<dbReference type="SUPFAM" id="SSF51905">
    <property type="entry name" value="FAD/NAD(P)-binding domain"/>
    <property type="match status" value="1"/>
</dbReference>
<sequence>MLRNHALSGSATHKQHHAPTMGPLSACWSGYTAEQQAEQLCSIRRPHPFQQKNSSAAASRCPPLRSSSLAFTGTTGVLTPRAPVGVAKQIPVPQLTWPGFKETLPGFKVVIAGAGIAGLTLALGLLKQGIRVQVLERDMTAVRGEGKLRGPIQVGNGTGTFLSS</sequence>
<evidence type="ECO:0000256" key="1">
    <source>
        <dbReference type="ARBA" id="ARBA00001974"/>
    </source>
</evidence>
<accession>A0ABQ7H3U8</accession>
<keyword evidence="2" id="KW-0285">Flavoprotein</keyword>
<dbReference type="Pfam" id="PF01494">
    <property type="entry name" value="FAD_binding_3"/>
    <property type="match status" value="1"/>
</dbReference>
<proteinExistence type="predicted"/>
<feature type="domain" description="FAD-binding" evidence="5">
    <location>
        <begin position="108"/>
        <end position="143"/>
    </location>
</feature>
<comment type="caution">
    <text evidence="6">The sequence shown here is derived from an EMBL/GenBank/DDBJ whole genome shotgun (WGS) entry which is preliminary data.</text>
</comment>
<evidence type="ECO:0000259" key="5">
    <source>
        <dbReference type="Pfam" id="PF01494"/>
    </source>
</evidence>
<keyword evidence="4" id="KW-0560">Oxidoreductase</keyword>
<evidence type="ECO:0000256" key="3">
    <source>
        <dbReference type="ARBA" id="ARBA00022827"/>
    </source>
</evidence>
<dbReference type="EMBL" id="MU069483">
    <property type="protein sequence ID" value="KAF5841513.1"/>
    <property type="molecule type" value="Genomic_DNA"/>
</dbReference>
<evidence type="ECO:0000313" key="6">
    <source>
        <dbReference type="EMBL" id="KAF5841513.1"/>
    </source>
</evidence>
<keyword evidence="7" id="KW-1185">Reference proteome</keyword>
<gene>
    <name evidence="6" type="ORF">DUNSADRAFT_12441</name>
</gene>
<comment type="cofactor">
    <cofactor evidence="1">
        <name>FAD</name>
        <dbReference type="ChEBI" id="CHEBI:57692"/>
    </cofactor>
</comment>
<organism evidence="6 7">
    <name type="scientific">Dunaliella salina</name>
    <name type="common">Green alga</name>
    <name type="synonym">Protococcus salinus</name>
    <dbReference type="NCBI Taxonomy" id="3046"/>
    <lineage>
        <taxon>Eukaryota</taxon>
        <taxon>Viridiplantae</taxon>
        <taxon>Chlorophyta</taxon>
        <taxon>core chlorophytes</taxon>
        <taxon>Chlorophyceae</taxon>
        <taxon>CS clade</taxon>
        <taxon>Chlamydomonadales</taxon>
        <taxon>Dunaliellaceae</taxon>
        <taxon>Dunaliella</taxon>
    </lineage>
</organism>
<evidence type="ECO:0000313" key="7">
    <source>
        <dbReference type="Proteomes" id="UP000815325"/>
    </source>
</evidence>
<dbReference type="InterPro" id="IPR002938">
    <property type="entry name" value="FAD-bd"/>
</dbReference>
<keyword evidence="3" id="KW-0274">FAD</keyword>
<reference evidence="6" key="1">
    <citation type="submission" date="2017-08" db="EMBL/GenBank/DDBJ databases">
        <authorList>
            <person name="Polle J.E."/>
            <person name="Barry K."/>
            <person name="Cushman J."/>
            <person name="Schmutz J."/>
            <person name="Tran D."/>
            <person name="Hathwaick L.T."/>
            <person name="Yim W.C."/>
            <person name="Jenkins J."/>
            <person name="Mckie-Krisberg Z.M."/>
            <person name="Prochnik S."/>
            <person name="Lindquist E."/>
            <person name="Dockter R.B."/>
            <person name="Adam C."/>
            <person name="Molina H."/>
            <person name="Bunkerborg J."/>
            <person name="Jin E."/>
            <person name="Buchheim M."/>
            <person name="Magnuson J."/>
        </authorList>
    </citation>
    <scope>NUCLEOTIDE SEQUENCE</scope>
    <source>
        <strain evidence="6">CCAP 19/18</strain>
    </source>
</reference>
<dbReference type="Gene3D" id="3.50.50.60">
    <property type="entry name" value="FAD/NAD(P)-binding domain"/>
    <property type="match status" value="1"/>
</dbReference>
<evidence type="ECO:0000256" key="4">
    <source>
        <dbReference type="ARBA" id="ARBA00023002"/>
    </source>
</evidence>
<dbReference type="PANTHER" id="PTHR46496">
    <property type="match status" value="1"/>
</dbReference>
<dbReference type="PANTHER" id="PTHR46496:SF1">
    <property type="entry name" value="ZEAXANTHIN EPOXIDASE, CHLOROPLASTIC"/>
    <property type="match status" value="1"/>
</dbReference>